<name>A0ABY5RNJ2_9HYPH</name>
<organism evidence="1 2">
    <name type="scientific">Microvirga terrae</name>
    <dbReference type="NCBI Taxonomy" id="2740529"/>
    <lineage>
        <taxon>Bacteria</taxon>
        <taxon>Pseudomonadati</taxon>
        <taxon>Pseudomonadota</taxon>
        <taxon>Alphaproteobacteria</taxon>
        <taxon>Hyphomicrobiales</taxon>
        <taxon>Methylobacteriaceae</taxon>
        <taxon>Microvirga</taxon>
    </lineage>
</organism>
<evidence type="ECO:0000313" key="1">
    <source>
        <dbReference type="EMBL" id="UVF17392.1"/>
    </source>
</evidence>
<accession>A0ABY5RNJ2</accession>
<gene>
    <name evidence="1" type="ORF">HPT29_012590</name>
</gene>
<keyword evidence="2" id="KW-1185">Reference proteome</keyword>
<evidence type="ECO:0000313" key="2">
    <source>
        <dbReference type="Proteomes" id="UP001017257"/>
    </source>
</evidence>
<reference evidence="1" key="1">
    <citation type="submission" date="2022-08" db="EMBL/GenBank/DDBJ databases">
        <title>Microvirga terrae sp. nov., isolated from soil.</title>
        <authorList>
            <person name="Kim K.H."/>
            <person name="Seo Y.L."/>
            <person name="Kim J.M."/>
            <person name="Lee J.K."/>
            <person name="Han D.M."/>
            <person name="Jeon C.O."/>
        </authorList>
    </citation>
    <scope>NUCLEOTIDE SEQUENCE</scope>
    <source>
        <strain evidence="1">R24</strain>
    </source>
</reference>
<dbReference type="RefSeq" id="WP_259059966.1">
    <property type="nucleotide sequence ID" value="NZ_CP102845.1"/>
</dbReference>
<sequence>MDRLVITGLVPVIPMKNGVALHAIGMAGTSPAMTWEAMAPGALHSRGKR</sequence>
<proteinExistence type="predicted"/>
<dbReference type="EMBL" id="CP102845">
    <property type="protein sequence ID" value="UVF17392.1"/>
    <property type="molecule type" value="Genomic_DNA"/>
</dbReference>
<protein>
    <submittedName>
        <fullName evidence="1">Uncharacterized protein</fullName>
    </submittedName>
</protein>
<dbReference type="Proteomes" id="UP001017257">
    <property type="component" value="Chromosome"/>
</dbReference>